<evidence type="ECO:0000256" key="1">
    <source>
        <dbReference type="SAM" id="SignalP"/>
    </source>
</evidence>
<name>A0AA39TSD8_9AGAR</name>
<comment type="caution">
    <text evidence="2">The sequence shown here is derived from an EMBL/GenBank/DDBJ whole genome shotgun (WGS) entry which is preliminary data.</text>
</comment>
<organism evidence="2 3">
    <name type="scientific">Armillaria novae-zelandiae</name>
    <dbReference type="NCBI Taxonomy" id="153914"/>
    <lineage>
        <taxon>Eukaryota</taxon>
        <taxon>Fungi</taxon>
        <taxon>Dikarya</taxon>
        <taxon>Basidiomycota</taxon>
        <taxon>Agaricomycotina</taxon>
        <taxon>Agaricomycetes</taxon>
        <taxon>Agaricomycetidae</taxon>
        <taxon>Agaricales</taxon>
        <taxon>Marasmiineae</taxon>
        <taxon>Physalacriaceae</taxon>
        <taxon>Armillaria</taxon>
    </lineage>
</organism>
<dbReference type="Proteomes" id="UP001175227">
    <property type="component" value="Unassembled WGS sequence"/>
</dbReference>
<keyword evidence="1" id="KW-0732">Signal</keyword>
<sequence>MASYIFHFRIQFRLLYLLPRVTLCISASTFAYVPTTHYDNIQTSPPLCKCNAGEDEQSYLIGRRSVLEYMA</sequence>
<keyword evidence="3" id="KW-1185">Reference proteome</keyword>
<dbReference type="EMBL" id="JAUEPR010000129">
    <property type="protein sequence ID" value="KAK0462209.1"/>
    <property type="molecule type" value="Genomic_DNA"/>
</dbReference>
<evidence type="ECO:0000313" key="3">
    <source>
        <dbReference type="Proteomes" id="UP001175227"/>
    </source>
</evidence>
<accession>A0AA39TSD8</accession>
<dbReference type="AlphaFoldDB" id="A0AA39TSD8"/>
<reference evidence="2" key="1">
    <citation type="submission" date="2023-06" db="EMBL/GenBank/DDBJ databases">
        <authorList>
            <consortium name="Lawrence Berkeley National Laboratory"/>
            <person name="Ahrendt S."/>
            <person name="Sahu N."/>
            <person name="Indic B."/>
            <person name="Wong-Bajracharya J."/>
            <person name="Merenyi Z."/>
            <person name="Ke H.-M."/>
            <person name="Monk M."/>
            <person name="Kocsube S."/>
            <person name="Drula E."/>
            <person name="Lipzen A."/>
            <person name="Balint B."/>
            <person name="Henrissat B."/>
            <person name="Andreopoulos B."/>
            <person name="Martin F.M."/>
            <person name="Harder C.B."/>
            <person name="Rigling D."/>
            <person name="Ford K.L."/>
            <person name="Foster G.D."/>
            <person name="Pangilinan J."/>
            <person name="Papanicolaou A."/>
            <person name="Barry K."/>
            <person name="LaButti K."/>
            <person name="Viragh M."/>
            <person name="Koriabine M."/>
            <person name="Yan M."/>
            <person name="Riley R."/>
            <person name="Champramary S."/>
            <person name="Plett K.L."/>
            <person name="Tsai I.J."/>
            <person name="Slot J."/>
            <person name="Sipos G."/>
            <person name="Plett J."/>
            <person name="Nagy L.G."/>
            <person name="Grigoriev I.V."/>
        </authorList>
    </citation>
    <scope>NUCLEOTIDE SEQUENCE</scope>
    <source>
        <strain evidence="2">ICMP 16352</strain>
    </source>
</reference>
<feature type="signal peptide" evidence="1">
    <location>
        <begin position="1"/>
        <end position="24"/>
    </location>
</feature>
<gene>
    <name evidence="2" type="ORF">IW261DRAFT_1528187</name>
</gene>
<evidence type="ECO:0008006" key="4">
    <source>
        <dbReference type="Google" id="ProtNLM"/>
    </source>
</evidence>
<feature type="chain" id="PRO_5041381781" description="Secreted protein" evidence="1">
    <location>
        <begin position="25"/>
        <end position="71"/>
    </location>
</feature>
<protein>
    <recommendedName>
        <fullName evidence="4">Secreted protein</fullName>
    </recommendedName>
</protein>
<evidence type="ECO:0000313" key="2">
    <source>
        <dbReference type="EMBL" id="KAK0462209.1"/>
    </source>
</evidence>
<proteinExistence type="predicted"/>